<dbReference type="GO" id="GO:0006865">
    <property type="term" value="P:amino acid transport"/>
    <property type="evidence" value="ECO:0007669"/>
    <property type="project" value="UniProtKB-KW"/>
</dbReference>
<evidence type="ECO:0000259" key="5">
    <source>
        <dbReference type="Pfam" id="PF13458"/>
    </source>
</evidence>
<dbReference type="CDD" id="cd06339">
    <property type="entry name" value="PBP1_YraM_LppC_lipoprotein-like"/>
    <property type="match status" value="1"/>
</dbReference>
<keyword evidence="3" id="KW-0029">Amino-acid transport</keyword>
<evidence type="ECO:0000256" key="4">
    <source>
        <dbReference type="SAM" id="SignalP"/>
    </source>
</evidence>
<dbReference type="RefSeq" id="WP_055081764.1">
    <property type="nucleotide sequence ID" value="NZ_CXSU01000005.1"/>
</dbReference>
<keyword evidence="3" id="KW-0813">Transport</keyword>
<proteinExistence type="inferred from homology"/>
<evidence type="ECO:0000256" key="2">
    <source>
        <dbReference type="ARBA" id="ARBA00022729"/>
    </source>
</evidence>
<feature type="signal peptide" evidence="4">
    <location>
        <begin position="1"/>
        <end position="35"/>
    </location>
</feature>
<evidence type="ECO:0000313" key="6">
    <source>
        <dbReference type="EMBL" id="CTQ48119.1"/>
    </source>
</evidence>
<dbReference type="Pfam" id="PF13458">
    <property type="entry name" value="Peripla_BP_6"/>
    <property type="match status" value="1"/>
</dbReference>
<organism evidence="6 7">
    <name type="scientific">Jannaschia donghaensis</name>
    <dbReference type="NCBI Taxonomy" id="420998"/>
    <lineage>
        <taxon>Bacteria</taxon>
        <taxon>Pseudomonadati</taxon>
        <taxon>Pseudomonadota</taxon>
        <taxon>Alphaproteobacteria</taxon>
        <taxon>Rhodobacterales</taxon>
        <taxon>Roseobacteraceae</taxon>
        <taxon>Jannaschia</taxon>
    </lineage>
</organism>
<dbReference type="Proteomes" id="UP000049222">
    <property type="component" value="Unassembled WGS sequence"/>
</dbReference>
<dbReference type="AlphaFoldDB" id="A0A0M6YEC6"/>
<keyword evidence="2 4" id="KW-0732">Signal</keyword>
<evidence type="ECO:0000313" key="7">
    <source>
        <dbReference type="Proteomes" id="UP000049222"/>
    </source>
</evidence>
<feature type="chain" id="PRO_5005808178" evidence="4">
    <location>
        <begin position="36"/>
        <end position="403"/>
    </location>
</feature>
<dbReference type="InterPro" id="IPR051010">
    <property type="entry name" value="BCAA_transport"/>
</dbReference>
<dbReference type="PANTHER" id="PTHR30483">
    <property type="entry name" value="LEUCINE-SPECIFIC-BINDING PROTEIN"/>
    <property type="match status" value="1"/>
</dbReference>
<dbReference type="InterPro" id="IPR028081">
    <property type="entry name" value="Leu-bd"/>
</dbReference>
<sequence length="403" mass="39882">MSKHSLFVSLAARARKVAHRARTAALLLVTGAALAACNVAGPGLGGGGGGGGTAGSGPTSVALLVPYGSSRGTDATVARSLENAARLAAADLGDGVVSITVYPTQGTPGGASAAATQAVAAGAQVILGPLYGDNAAAAGVAAAGSGIPVLSFSNNTAISGGNVWVLGNTFENTARRVLGYAATQGRNRVLVTHANNQSGQIANAAVARAAGETQAQITGSVPYELSQAGIQAAVPGIVAQARSTNSNAIFLTGNTSGDLPVISQLLSEAGIGGEDFRFLGLTRWDIPAEALQLPGLQGGYFALPAPGPLSQFRSRYSAAYGGAPHPLANLAYDGMAAIGAISRQGQTVGRRSLTTNAGFAGTGGIFRLRGDGTNDRALAVAQIVNRQLQVVSPAPNSFGGAGS</sequence>
<dbReference type="PANTHER" id="PTHR30483:SF6">
    <property type="entry name" value="PERIPLASMIC BINDING PROTEIN OF ABC TRANSPORTER FOR NATURAL AMINO ACIDS"/>
    <property type="match status" value="1"/>
</dbReference>
<comment type="similarity">
    <text evidence="1">Belongs to the leucine-binding protein family.</text>
</comment>
<evidence type="ECO:0000256" key="3">
    <source>
        <dbReference type="ARBA" id="ARBA00022970"/>
    </source>
</evidence>
<dbReference type="SUPFAM" id="SSF53822">
    <property type="entry name" value="Periplasmic binding protein-like I"/>
    <property type="match status" value="1"/>
</dbReference>
<name>A0A0M6YEC6_9RHOB</name>
<keyword evidence="7" id="KW-1185">Reference proteome</keyword>
<dbReference type="EMBL" id="CXSU01000005">
    <property type="protein sequence ID" value="CTQ48119.1"/>
    <property type="molecule type" value="Genomic_DNA"/>
</dbReference>
<dbReference type="STRING" id="420998.JDO7802_00121"/>
<reference evidence="6 7" key="1">
    <citation type="submission" date="2015-07" db="EMBL/GenBank/DDBJ databases">
        <authorList>
            <person name="Noorani M."/>
        </authorList>
    </citation>
    <scope>NUCLEOTIDE SEQUENCE [LARGE SCALE GENOMIC DNA]</scope>
    <source>
        <strain evidence="6 7">CECT 7802</strain>
    </source>
</reference>
<keyword evidence="6" id="KW-0449">Lipoprotein</keyword>
<gene>
    <name evidence="6" type="ORF">JDO7802_00121</name>
</gene>
<dbReference type="OrthoDB" id="7210494at2"/>
<dbReference type="Gene3D" id="3.40.50.2300">
    <property type="match status" value="2"/>
</dbReference>
<feature type="domain" description="Leucine-binding protein" evidence="5">
    <location>
        <begin position="71"/>
        <end position="384"/>
    </location>
</feature>
<evidence type="ECO:0000256" key="1">
    <source>
        <dbReference type="ARBA" id="ARBA00010062"/>
    </source>
</evidence>
<dbReference type="InterPro" id="IPR028082">
    <property type="entry name" value="Peripla_BP_I"/>
</dbReference>
<protein>
    <submittedName>
        <fullName evidence="6">Putative lipoprotein</fullName>
    </submittedName>
</protein>
<accession>A0A0M6YEC6</accession>